<protein>
    <submittedName>
        <fullName evidence="1">Uncharacterized protein</fullName>
    </submittedName>
</protein>
<gene>
    <name evidence="1" type="ORF">QF205_10650</name>
</gene>
<evidence type="ECO:0000313" key="2">
    <source>
        <dbReference type="Proteomes" id="UP001160550"/>
    </source>
</evidence>
<name>A0ABT6MTD0_9GAMM</name>
<dbReference type="Proteomes" id="UP001160550">
    <property type="component" value="Unassembled WGS sequence"/>
</dbReference>
<organism evidence="1 2">
    <name type="scientific">Luteimonas composti</name>
    <dbReference type="NCBI Taxonomy" id="398257"/>
    <lineage>
        <taxon>Bacteria</taxon>
        <taxon>Pseudomonadati</taxon>
        <taxon>Pseudomonadota</taxon>
        <taxon>Gammaproteobacteria</taxon>
        <taxon>Lysobacterales</taxon>
        <taxon>Lysobacteraceae</taxon>
        <taxon>Luteimonas</taxon>
    </lineage>
</organism>
<accession>A0ABT6MTD0</accession>
<reference evidence="1" key="2">
    <citation type="submission" date="2023-04" db="EMBL/GenBank/DDBJ databases">
        <authorList>
            <person name="Sun J.-Q."/>
        </authorList>
    </citation>
    <scope>NUCLEOTIDE SEQUENCE</scope>
    <source>
        <strain evidence="1">CC-YY355</strain>
    </source>
</reference>
<sequence length="155" mass="16382">MQRIATAAGPRARTGAALLTLVLGVWAVNACAQTHGSLQGKDTGLPALLPAEIHGVWDLAPEPCYVDPTVESDSRLQIGADFVRGYEELMEIREVARISDIPLALRVLAVSDIAPPDLQGPAIYVLSGDSLTIADAEQARSYVRCRSASSGRDGS</sequence>
<evidence type="ECO:0000313" key="1">
    <source>
        <dbReference type="EMBL" id="MDH7453521.1"/>
    </source>
</evidence>
<keyword evidence="2" id="KW-1185">Reference proteome</keyword>
<comment type="caution">
    <text evidence="1">The sequence shown here is derived from an EMBL/GenBank/DDBJ whole genome shotgun (WGS) entry which is preliminary data.</text>
</comment>
<dbReference type="RefSeq" id="WP_280942743.1">
    <property type="nucleotide sequence ID" value="NZ_JARYGX010000021.1"/>
</dbReference>
<dbReference type="EMBL" id="JARYGX010000021">
    <property type="protein sequence ID" value="MDH7453521.1"/>
    <property type="molecule type" value="Genomic_DNA"/>
</dbReference>
<reference evidence="1" key="1">
    <citation type="journal article" date="2007" name="Int. J. Syst. Evol. Microbiol.">
        <title>Luteimonas composti sp. nov., a moderately thermophilic bacterium isolated from food waste.</title>
        <authorList>
            <person name="Young C.C."/>
            <person name="Kampfer P."/>
            <person name="Chen W.M."/>
            <person name="Yen W.S."/>
            <person name="Arun A.B."/>
            <person name="Lai W.A."/>
            <person name="Shen F.T."/>
            <person name="Rekha P.D."/>
            <person name="Lin K.Y."/>
            <person name="Chou J.H."/>
        </authorList>
    </citation>
    <scope>NUCLEOTIDE SEQUENCE</scope>
    <source>
        <strain evidence="1">CC-YY355</strain>
    </source>
</reference>
<proteinExistence type="predicted"/>